<keyword evidence="7" id="KW-0119">Carbohydrate metabolism</keyword>
<evidence type="ECO:0000256" key="7">
    <source>
        <dbReference type="ARBA" id="ARBA00023277"/>
    </source>
</evidence>
<comment type="catalytic activity">
    <reaction evidence="9">
        <text>feruloyl-polysaccharide + H2O = ferulate + polysaccharide.</text>
        <dbReference type="EC" id="3.1.1.73"/>
    </reaction>
</comment>
<keyword evidence="3" id="KW-0964">Secreted</keyword>
<dbReference type="GO" id="GO:0045493">
    <property type="term" value="P:xylan catabolic process"/>
    <property type="evidence" value="ECO:0007669"/>
    <property type="project" value="UniProtKB-KW"/>
</dbReference>
<dbReference type="GO" id="GO:0030600">
    <property type="term" value="F:feruloyl esterase activity"/>
    <property type="evidence" value="ECO:0007669"/>
    <property type="project" value="UniProtKB-EC"/>
</dbReference>
<reference evidence="10" key="1">
    <citation type="submission" date="2021-03" db="EMBL/GenBank/DDBJ databases">
        <authorList>
            <person name="Tagirdzhanova G."/>
        </authorList>
    </citation>
    <scope>NUCLEOTIDE SEQUENCE</scope>
</reference>
<keyword evidence="5" id="KW-0732">Signal</keyword>
<sequence>MQQENLDQLSNPLFNTDHIVVYPQGFLNHWQPGPYATSNASDLDFTAALLPHLQNTFCINSNRIYATGKSVGGGFVSALACDPHLGPQFAAFAPVSGAYYWDTPSNHTACDPGPRTPNNQAPVLEFHGLNDTTIPYDGGWHQGVDLPNVGMWAGWWKVRNGCSADQGPNVIKSFGGNVERIVYGGCAVEHWKIAGLGHAWPSTLPNSDNSQGTYVNATPVIVDWFRGHSLGSSLIG</sequence>
<keyword evidence="8" id="KW-0624">Polysaccharide degradation</keyword>
<dbReference type="InterPro" id="IPR043595">
    <property type="entry name" value="FaeB/C/D"/>
</dbReference>
<dbReference type="InterPro" id="IPR029058">
    <property type="entry name" value="AB_hydrolase_fold"/>
</dbReference>
<evidence type="ECO:0000256" key="5">
    <source>
        <dbReference type="ARBA" id="ARBA00022729"/>
    </source>
</evidence>
<dbReference type="OrthoDB" id="424610at2759"/>
<evidence type="ECO:0000313" key="11">
    <source>
        <dbReference type="Proteomes" id="UP000664169"/>
    </source>
</evidence>
<evidence type="ECO:0000256" key="2">
    <source>
        <dbReference type="ARBA" id="ARBA00013091"/>
    </source>
</evidence>
<evidence type="ECO:0000256" key="3">
    <source>
        <dbReference type="ARBA" id="ARBA00022525"/>
    </source>
</evidence>
<dbReference type="SUPFAM" id="SSF53474">
    <property type="entry name" value="alpha/beta-Hydrolases"/>
    <property type="match status" value="1"/>
</dbReference>
<name>A0A8H3EKC9_9LECA</name>
<evidence type="ECO:0000313" key="10">
    <source>
        <dbReference type="EMBL" id="CAF9908756.1"/>
    </source>
</evidence>
<evidence type="ECO:0000256" key="1">
    <source>
        <dbReference type="ARBA" id="ARBA00004613"/>
    </source>
</evidence>
<gene>
    <name evidence="10" type="ORF">GOMPHAMPRED_006300</name>
</gene>
<evidence type="ECO:0000256" key="6">
    <source>
        <dbReference type="ARBA" id="ARBA00022801"/>
    </source>
</evidence>
<dbReference type="EMBL" id="CAJPDQ010000004">
    <property type="protein sequence ID" value="CAF9908756.1"/>
    <property type="molecule type" value="Genomic_DNA"/>
</dbReference>
<dbReference type="GO" id="GO:0005576">
    <property type="term" value="C:extracellular region"/>
    <property type="evidence" value="ECO:0007669"/>
    <property type="project" value="UniProtKB-SubCell"/>
</dbReference>
<dbReference type="Gene3D" id="3.40.50.1820">
    <property type="entry name" value="alpha/beta hydrolase"/>
    <property type="match status" value="1"/>
</dbReference>
<comment type="caution">
    <text evidence="10">The sequence shown here is derived from an EMBL/GenBank/DDBJ whole genome shotgun (WGS) entry which is preliminary data.</text>
</comment>
<proteinExistence type="predicted"/>
<keyword evidence="4" id="KW-0858">Xylan degradation</keyword>
<evidence type="ECO:0000256" key="8">
    <source>
        <dbReference type="ARBA" id="ARBA00023326"/>
    </source>
</evidence>
<dbReference type="Proteomes" id="UP000664169">
    <property type="component" value="Unassembled WGS sequence"/>
</dbReference>
<dbReference type="EC" id="3.1.1.73" evidence="2"/>
<organism evidence="10 11">
    <name type="scientific">Gomphillus americanus</name>
    <dbReference type="NCBI Taxonomy" id="1940652"/>
    <lineage>
        <taxon>Eukaryota</taxon>
        <taxon>Fungi</taxon>
        <taxon>Dikarya</taxon>
        <taxon>Ascomycota</taxon>
        <taxon>Pezizomycotina</taxon>
        <taxon>Lecanoromycetes</taxon>
        <taxon>OSLEUM clade</taxon>
        <taxon>Ostropomycetidae</taxon>
        <taxon>Ostropales</taxon>
        <taxon>Graphidaceae</taxon>
        <taxon>Gomphilloideae</taxon>
        <taxon>Gomphillus</taxon>
    </lineage>
</organism>
<evidence type="ECO:0000256" key="4">
    <source>
        <dbReference type="ARBA" id="ARBA00022651"/>
    </source>
</evidence>
<dbReference type="PANTHER" id="PTHR38050">
    <property type="match status" value="1"/>
</dbReference>
<dbReference type="PANTHER" id="PTHR38050:SF2">
    <property type="entry name" value="FERULOYL ESTERASE C-RELATED"/>
    <property type="match status" value="1"/>
</dbReference>
<evidence type="ECO:0000256" key="9">
    <source>
        <dbReference type="ARBA" id="ARBA00034075"/>
    </source>
</evidence>
<accession>A0A8H3EKC9</accession>
<dbReference type="AlphaFoldDB" id="A0A8H3EKC9"/>
<keyword evidence="6" id="KW-0378">Hydrolase</keyword>
<comment type="subcellular location">
    <subcellularLocation>
        <location evidence="1">Secreted</location>
    </subcellularLocation>
</comment>
<protein>
    <recommendedName>
        <fullName evidence="2">feruloyl esterase</fullName>
        <ecNumber evidence="2">3.1.1.73</ecNumber>
    </recommendedName>
</protein>
<keyword evidence="11" id="KW-1185">Reference proteome</keyword>